<reference evidence="2 3" key="1">
    <citation type="submission" date="2007-01" db="EMBL/GenBank/DDBJ databases">
        <authorList>
            <person name="DeShazer D."/>
            <person name="Woods D.E."/>
            <person name="Nierman W.C."/>
        </authorList>
    </citation>
    <scope>NUCLEOTIDE SEQUENCE [LARGE SCALE GENOMIC DNA]</scope>
    <source>
        <strain evidence="2 3">NCTC 10229</strain>
    </source>
</reference>
<dbReference type="HOGENOM" id="CLU_2822778_0_0_4"/>
<accession>A2S7C5</accession>
<name>A2S7C5_BURM9</name>
<sequence length="66" mass="7490">MRRAFGPIFRLTPARTPVVFRPFQPRGQARRLASRASRAAPPAPGRARRRRSPFAALARPADKRLR</sequence>
<feature type="region of interest" description="Disordered" evidence="1">
    <location>
        <begin position="27"/>
        <end position="66"/>
    </location>
</feature>
<evidence type="ECO:0000313" key="3">
    <source>
        <dbReference type="Proteomes" id="UP000002283"/>
    </source>
</evidence>
<dbReference type="KEGG" id="bml:BMA10229_A1869"/>
<protein>
    <submittedName>
        <fullName evidence="2">Uncharacterized protein</fullName>
    </submittedName>
</protein>
<evidence type="ECO:0000256" key="1">
    <source>
        <dbReference type="SAM" id="MobiDB-lite"/>
    </source>
</evidence>
<dbReference type="Proteomes" id="UP000002283">
    <property type="component" value="Chromosome I"/>
</dbReference>
<proteinExistence type="predicted"/>
<dbReference type="AlphaFoldDB" id="A2S7C5"/>
<gene>
    <name evidence="2" type="ordered locus">BMA10229_A1869</name>
</gene>
<evidence type="ECO:0000313" key="2">
    <source>
        <dbReference type="EMBL" id="ABN01409.1"/>
    </source>
</evidence>
<dbReference type="EMBL" id="CP000546">
    <property type="protein sequence ID" value="ABN01409.1"/>
    <property type="molecule type" value="Genomic_DNA"/>
</dbReference>
<organism evidence="2 3">
    <name type="scientific">Burkholderia mallei (strain NCTC 10229)</name>
    <dbReference type="NCBI Taxonomy" id="412022"/>
    <lineage>
        <taxon>Bacteria</taxon>
        <taxon>Pseudomonadati</taxon>
        <taxon>Pseudomonadota</taxon>
        <taxon>Betaproteobacteria</taxon>
        <taxon>Burkholderiales</taxon>
        <taxon>Burkholderiaceae</taxon>
        <taxon>Burkholderia</taxon>
        <taxon>pseudomallei group</taxon>
    </lineage>
</organism>